<feature type="region of interest" description="Disordered" evidence="10">
    <location>
        <begin position="868"/>
        <end position="918"/>
    </location>
</feature>
<organism evidence="12 13">
    <name type="scientific">Volvox africanus</name>
    <dbReference type="NCBI Taxonomy" id="51714"/>
    <lineage>
        <taxon>Eukaryota</taxon>
        <taxon>Viridiplantae</taxon>
        <taxon>Chlorophyta</taxon>
        <taxon>core chlorophytes</taxon>
        <taxon>Chlorophyceae</taxon>
        <taxon>CS clade</taxon>
        <taxon>Chlamydomonadales</taxon>
        <taxon>Volvocaceae</taxon>
        <taxon>Volvox</taxon>
    </lineage>
</organism>
<evidence type="ECO:0000313" key="13">
    <source>
        <dbReference type="Proteomes" id="UP000747399"/>
    </source>
</evidence>
<dbReference type="PANTHER" id="PTHR46077:SF1">
    <property type="entry name" value="TOP1 BINDING ARGININE_SERINE RICH PROTEIN, E3 UBIQUITIN LIGASE"/>
    <property type="match status" value="1"/>
</dbReference>
<evidence type="ECO:0000313" key="12">
    <source>
        <dbReference type="EMBL" id="GIL65055.1"/>
    </source>
</evidence>
<feature type="domain" description="RING-type" evidence="11">
    <location>
        <begin position="37"/>
        <end position="78"/>
    </location>
</feature>
<dbReference type="PROSITE" id="PS00518">
    <property type="entry name" value="ZF_RING_1"/>
    <property type="match status" value="1"/>
</dbReference>
<dbReference type="GO" id="GO:0006513">
    <property type="term" value="P:protein monoubiquitination"/>
    <property type="evidence" value="ECO:0007669"/>
    <property type="project" value="TreeGrafter"/>
</dbReference>
<feature type="region of interest" description="Disordered" evidence="10">
    <location>
        <begin position="171"/>
        <end position="201"/>
    </location>
</feature>
<feature type="region of interest" description="Disordered" evidence="10">
    <location>
        <begin position="486"/>
        <end position="556"/>
    </location>
</feature>
<dbReference type="InterPro" id="IPR017907">
    <property type="entry name" value="Znf_RING_CS"/>
</dbReference>
<comment type="caution">
    <text evidence="12">The sequence shown here is derived from an EMBL/GenBank/DDBJ whole genome shotgun (WGS) entry which is preliminary data.</text>
</comment>
<evidence type="ECO:0000259" key="11">
    <source>
        <dbReference type="PROSITE" id="PS50089"/>
    </source>
</evidence>
<keyword evidence="6" id="KW-0862">Zinc</keyword>
<feature type="compositionally biased region" description="Basic residues" evidence="10">
    <location>
        <begin position="1054"/>
        <end position="1064"/>
    </location>
</feature>
<evidence type="ECO:0000256" key="5">
    <source>
        <dbReference type="ARBA" id="ARBA00022771"/>
    </source>
</evidence>
<dbReference type="GO" id="GO:0061630">
    <property type="term" value="F:ubiquitin protein ligase activity"/>
    <property type="evidence" value="ECO:0007669"/>
    <property type="project" value="UniProtKB-EC"/>
</dbReference>
<dbReference type="AlphaFoldDB" id="A0A8J4BNB1"/>
<proteinExistence type="predicted"/>
<gene>
    <name evidence="12" type="ORF">Vafri_18904</name>
</gene>
<keyword evidence="7" id="KW-0805">Transcription regulation</keyword>
<comment type="catalytic activity">
    <reaction evidence="1">
        <text>S-ubiquitinyl-[E2 ubiquitin-conjugating enzyme]-L-cysteine + [acceptor protein]-L-lysine = [E2 ubiquitin-conjugating enzyme]-L-cysteine + N(6)-ubiquitinyl-[acceptor protein]-L-lysine.</text>
        <dbReference type="EC" id="2.3.2.27"/>
    </reaction>
</comment>
<dbReference type="Gene3D" id="3.30.40.10">
    <property type="entry name" value="Zinc/RING finger domain, C3HC4 (zinc finger)"/>
    <property type="match status" value="1"/>
</dbReference>
<evidence type="ECO:0000256" key="1">
    <source>
        <dbReference type="ARBA" id="ARBA00000900"/>
    </source>
</evidence>
<dbReference type="Pfam" id="PF13639">
    <property type="entry name" value="zf-RING_2"/>
    <property type="match status" value="1"/>
</dbReference>
<evidence type="ECO:0000256" key="8">
    <source>
        <dbReference type="ARBA" id="ARBA00023163"/>
    </source>
</evidence>
<keyword evidence="8" id="KW-0804">Transcription</keyword>
<feature type="compositionally biased region" description="Basic and acidic residues" evidence="10">
    <location>
        <begin position="1023"/>
        <end position="1037"/>
    </location>
</feature>
<dbReference type="InterPro" id="IPR001841">
    <property type="entry name" value="Znf_RING"/>
</dbReference>
<evidence type="ECO:0000256" key="6">
    <source>
        <dbReference type="ARBA" id="ARBA00022833"/>
    </source>
</evidence>
<protein>
    <recommendedName>
        <fullName evidence="2">RING-type E3 ubiquitin transferase</fullName>
        <ecNumber evidence="2">2.3.2.27</ecNumber>
    </recommendedName>
</protein>
<dbReference type="InterPro" id="IPR013083">
    <property type="entry name" value="Znf_RING/FYVE/PHD"/>
</dbReference>
<accession>A0A8J4BNB1</accession>
<keyword evidence="4" id="KW-0479">Metal-binding</keyword>
<sequence>MGDAGCKLTSKMEIALLSSSEEDVSPSPGPDNPLPSCPICLTDILDPLEKAVTGCMHTFCRACLEEWLRVKRFCPLCKRRIRTYMTQIRDDADFKEVEVPPSPVHDNDDLHNLHRHNYYYRNLSHIAYLNNHRQHNQQQQQHHYHRYQGPRSHYGDGDYFQGRLLRSDPAGQLRQESARQQQQQHHHQYDHNRNGDRNDMGTRVSTALSAQRLQQLARRGDTEDLLRELHHIADSLAETDMDRDSGVRRLLGGPRFRRAAATAIEDGGEGEGERRGGASAVTMIAPRGEQARVVQQRQPRPYFFRLQQRLAATTPATAASGRSDAWDNAAAAAAAYLVPPVPAPRAQTSPFTLVAAAAAGINSRLDASLATDDQAVAMGMRRRIYELGLWATGVVGGAAPGGAWGTRTVGRRGAAGGPSSAAAVAAATARQEEHREQLNIWATRELQALLGASDQTLLRSLVVALVERFGTEVDWAEATEATEAAQWEQRAAVGEQASAEGRAAMDPGGATGSQRQLGDSGQQTLRQAQQGTRVAQSPLQQQQQQHSWRGLVGGNGAPAEEGPLASLYPFLLHRSAHFWHELRHFVLSGLSVAAYDARVQYRHDGGTTSTAAGGGGSGVARGTAANISRPRPQQQLRWQVLAGAPLALTTLPAAASVASLSTTQTRLVASGSGAVAQSQSQPGDGVAGNRASGRQKQQQQPQGGPGPQQRARFMATGATCSAAAPPVVVEVVDLTMDTDSTTELSGSGITLGDDEEQEIAGGWRGQTTAALNAAPHDIGTAVVMRPAVGGSGSGDRYGDAGVGAGGRGGGLAGGSMPRLPSQRRYQWNAVNCSSGSALAATAGGLAGWPGDSVGVMEDRAVAAGIAEPHQPPQPVAVGNGTAAAPPRNGTAEQPTTTTTTRRRSRWDERPPATAPKVQVQAAGHLMECADGAVVPEASKATTAASLLGSKVPRRSMHAANKVMNAPAPDVENDGRQEAERHRGPRDAAGRSRSRAGVSGRRGRQRDGRITITSGSPSPVRKRSHDERDDNTRRREVDGNDNGQNGQGRVCDKGNHHHDHRRHPNQGHLHEAVQERRRHRYSHRRQRSRSRRRLAEEDDVRSDDGRRQRRRLTCGVTIEHCDTISHVADEDRWQLEMPEELLLLGH</sequence>
<feature type="region of interest" description="Disordered" evidence="10">
    <location>
        <begin position="960"/>
        <end position="1107"/>
    </location>
</feature>
<dbReference type="EC" id="2.3.2.27" evidence="2"/>
<feature type="region of interest" description="Disordered" evidence="10">
    <location>
        <begin position="671"/>
        <end position="710"/>
    </location>
</feature>
<evidence type="ECO:0000256" key="7">
    <source>
        <dbReference type="ARBA" id="ARBA00023015"/>
    </source>
</evidence>
<evidence type="ECO:0000256" key="4">
    <source>
        <dbReference type="ARBA" id="ARBA00022723"/>
    </source>
</evidence>
<dbReference type="EMBL" id="BNCO01000072">
    <property type="protein sequence ID" value="GIL65055.1"/>
    <property type="molecule type" value="Genomic_DNA"/>
</dbReference>
<dbReference type="SUPFAM" id="SSF57850">
    <property type="entry name" value="RING/U-box"/>
    <property type="match status" value="1"/>
</dbReference>
<keyword evidence="5 9" id="KW-0863">Zinc-finger</keyword>
<dbReference type="Proteomes" id="UP000747399">
    <property type="component" value="Unassembled WGS sequence"/>
</dbReference>
<feature type="compositionally biased region" description="Basic and acidic residues" evidence="10">
    <location>
        <begin position="187"/>
        <end position="200"/>
    </location>
</feature>
<dbReference type="SMART" id="SM00184">
    <property type="entry name" value="RING"/>
    <property type="match status" value="1"/>
</dbReference>
<keyword evidence="13" id="KW-1185">Reference proteome</keyword>
<evidence type="ECO:0000256" key="2">
    <source>
        <dbReference type="ARBA" id="ARBA00012483"/>
    </source>
</evidence>
<dbReference type="PANTHER" id="PTHR46077">
    <property type="entry name" value="E3 UBIQUITIN-PROTEIN LIGASE TOPORS"/>
    <property type="match status" value="1"/>
</dbReference>
<feature type="compositionally biased region" description="Basic residues" evidence="10">
    <location>
        <begin position="1075"/>
        <end position="1091"/>
    </location>
</feature>
<reference evidence="12" key="1">
    <citation type="journal article" date="2021" name="Proc. Natl. Acad. Sci. U.S.A.">
        <title>Three genomes in the algal genus Volvox reveal the fate of a haploid sex-determining region after a transition to homothallism.</title>
        <authorList>
            <person name="Yamamoto K."/>
            <person name="Hamaji T."/>
            <person name="Kawai-Toyooka H."/>
            <person name="Matsuzaki R."/>
            <person name="Takahashi F."/>
            <person name="Nishimura Y."/>
            <person name="Kawachi M."/>
            <person name="Noguchi H."/>
            <person name="Minakuchi Y."/>
            <person name="Umen J.G."/>
            <person name="Toyoda A."/>
            <person name="Nozaki H."/>
        </authorList>
    </citation>
    <scope>NUCLEOTIDE SEQUENCE</scope>
    <source>
        <strain evidence="12">NIES-3780</strain>
    </source>
</reference>
<keyword evidence="3" id="KW-0808">Transferase</keyword>
<name>A0A8J4BNB1_9CHLO</name>
<feature type="compositionally biased region" description="Low complexity" evidence="10">
    <location>
        <begin position="671"/>
        <end position="681"/>
    </location>
</feature>
<evidence type="ECO:0000256" key="9">
    <source>
        <dbReference type="PROSITE-ProRule" id="PRU00175"/>
    </source>
</evidence>
<evidence type="ECO:0000256" key="10">
    <source>
        <dbReference type="SAM" id="MobiDB-lite"/>
    </source>
</evidence>
<feature type="region of interest" description="Disordered" evidence="10">
    <location>
        <begin position="606"/>
        <end position="632"/>
    </location>
</feature>
<evidence type="ECO:0000256" key="3">
    <source>
        <dbReference type="ARBA" id="ARBA00022679"/>
    </source>
</evidence>
<dbReference type="PROSITE" id="PS50089">
    <property type="entry name" value="ZF_RING_2"/>
    <property type="match status" value="1"/>
</dbReference>
<dbReference type="GO" id="GO:0008270">
    <property type="term" value="F:zinc ion binding"/>
    <property type="evidence" value="ECO:0007669"/>
    <property type="project" value="UniProtKB-KW"/>
</dbReference>
<feature type="compositionally biased region" description="Polar residues" evidence="10">
    <location>
        <begin position="512"/>
        <end position="539"/>
    </location>
</feature>
<feature type="compositionally biased region" description="Basic and acidic residues" evidence="10">
    <location>
        <begin position="972"/>
        <end position="989"/>
    </location>
</feature>
<dbReference type="GO" id="GO:0000209">
    <property type="term" value="P:protein polyubiquitination"/>
    <property type="evidence" value="ECO:0007669"/>
    <property type="project" value="TreeGrafter"/>
</dbReference>